<evidence type="ECO:0000313" key="2">
    <source>
        <dbReference type="EMBL" id="QCO57446.1"/>
    </source>
</evidence>
<keyword evidence="1" id="KW-0472">Membrane</keyword>
<keyword evidence="3" id="KW-1185">Reference proteome</keyword>
<protein>
    <submittedName>
        <fullName evidence="2">Uncharacterized protein</fullName>
    </submittedName>
</protein>
<evidence type="ECO:0000256" key="1">
    <source>
        <dbReference type="SAM" id="Phobius"/>
    </source>
</evidence>
<name>A0A4P8EK61_9RHOB</name>
<keyword evidence="1" id="KW-1133">Transmembrane helix</keyword>
<proteinExistence type="predicted"/>
<feature type="transmembrane region" description="Helical" evidence="1">
    <location>
        <begin position="6"/>
        <end position="21"/>
    </location>
</feature>
<reference evidence="2 3" key="1">
    <citation type="submission" date="2019-05" db="EMBL/GenBank/DDBJ databases">
        <title>Pseudorhodobacter turbinis sp. nov., isolated from the gut of the Korean turban shell.</title>
        <authorList>
            <person name="Jeong Y.-S."/>
            <person name="Kang W.-R."/>
            <person name="Bae J.-W."/>
        </authorList>
    </citation>
    <scope>NUCLEOTIDE SEQUENCE [LARGE SCALE GENOMIC DNA]</scope>
    <source>
        <strain evidence="2 3">S12M18</strain>
        <plasmid evidence="2 3">unnamed1</plasmid>
    </source>
</reference>
<feature type="transmembrane region" description="Helical" evidence="1">
    <location>
        <begin position="28"/>
        <end position="46"/>
    </location>
</feature>
<keyword evidence="1" id="KW-0812">Transmembrane</keyword>
<dbReference type="AlphaFoldDB" id="A0A4P8EK61"/>
<dbReference type="KEGG" id="pseb:EOK75_17175"/>
<feature type="transmembrane region" description="Helical" evidence="1">
    <location>
        <begin position="52"/>
        <end position="71"/>
    </location>
</feature>
<evidence type="ECO:0000313" key="3">
    <source>
        <dbReference type="Proteomes" id="UP000298631"/>
    </source>
</evidence>
<sequence>MLGYPVDILILVLAASLVRVISHKDKTFFAAIVSIIVAVSAGILLFGPVVALLSLSAAWNIPIAILIALSAENIMRSIVAITGDAAFLKDIIRKIVLGLLDK</sequence>
<geneLocation type="plasmid" evidence="2 3">
    <name>unnamed1</name>
</geneLocation>
<accession>A0A4P8EK61</accession>
<gene>
    <name evidence="2" type="ORF">EOK75_17175</name>
</gene>
<dbReference type="EMBL" id="CP039965">
    <property type="protein sequence ID" value="QCO57446.1"/>
    <property type="molecule type" value="Genomic_DNA"/>
</dbReference>
<keyword evidence="2" id="KW-0614">Plasmid</keyword>
<dbReference type="RefSeq" id="WP_137195240.1">
    <property type="nucleotide sequence ID" value="NZ_CP039965.1"/>
</dbReference>
<dbReference type="Proteomes" id="UP000298631">
    <property type="component" value="Plasmid unnamed1"/>
</dbReference>
<organism evidence="2 3">
    <name type="scientific">Pseudorhodobacter turbinis</name>
    <dbReference type="NCBI Taxonomy" id="2500533"/>
    <lineage>
        <taxon>Bacteria</taxon>
        <taxon>Pseudomonadati</taxon>
        <taxon>Pseudomonadota</taxon>
        <taxon>Alphaproteobacteria</taxon>
        <taxon>Rhodobacterales</taxon>
        <taxon>Paracoccaceae</taxon>
        <taxon>Pseudorhodobacter</taxon>
    </lineage>
</organism>